<keyword evidence="2" id="KW-0274">FAD</keyword>
<feature type="binding site" evidence="2">
    <location>
        <begin position="13"/>
        <end position="16"/>
    </location>
    <ligand>
        <name>FAD</name>
        <dbReference type="ChEBI" id="CHEBI:57692"/>
    </ligand>
</feature>
<keyword evidence="2" id="KW-0547">Nucleotide-binding</keyword>
<dbReference type="Proteomes" id="UP000278035">
    <property type="component" value="Chromosome"/>
</dbReference>
<dbReference type="AlphaFoldDB" id="A0A3G8LV45"/>
<feature type="binding site" evidence="2">
    <location>
        <position position="85"/>
    </location>
    <ligand>
        <name>7-chloro-L-tryptophan</name>
        <dbReference type="ChEBI" id="CHEBI:58713"/>
    </ligand>
</feature>
<dbReference type="KEGG" id="slj:EGC82_11095"/>
<evidence type="ECO:0000256" key="2">
    <source>
        <dbReference type="PIRSR" id="PIRSR011396-2"/>
    </source>
</evidence>
<dbReference type="InterPro" id="IPR006905">
    <property type="entry name" value="Flavin_halogenase"/>
</dbReference>
<protein>
    <submittedName>
        <fullName evidence="3">Tryptophan 7-halogenase</fullName>
    </submittedName>
</protein>
<name>A0A3G8LV45_9GAMM</name>
<dbReference type="SUPFAM" id="SSF51905">
    <property type="entry name" value="FAD/NAD(P)-binding domain"/>
    <property type="match status" value="1"/>
</dbReference>
<dbReference type="InterPro" id="IPR050816">
    <property type="entry name" value="Flavin-dep_Halogenase_NPB"/>
</dbReference>
<evidence type="ECO:0000313" key="4">
    <source>
        <dbReference type="Proteomes" id="UP000278035"/>
    </source>
</evidence>
<evidence type="ECO:0000256" key="1">
    <source>
        <dbReference type="PIRSR" id="PIRSR011396-1"/>
    </source>
</evidence>
<organism evidence="3 4">
    <name type="scientific">Shewanella livingstonensis</name>
    <dbReference type="NCBI Taxonomy" id="150120"/>
    <lineage>
        <taxon>Bacteria</taxon>
        <taxon>Pseudomonadati</taxon>
        <taxon>Pseudomonadota</taxon>
        <taxon>Gammaproteobacteria</taxon>
        <taxon>Alteromonadales</taxon>
        <taxon>Shewanellaceae</taxon>
        <taxon>Shewanella</taxon>
    </lineage>
</organism>
<dbReference type="Pfam" id="PF04820">
    <property type="entry name" value="Trp_halogenase"/>
    <property type="match status" value="1"/>
</dbReference>
<dbReference type="GO" id="GO:0004497">
    <property type="term" value="F:monooxygenase activity"/>
    <property type="evidence" value="ECO:0007669"/>
    <property type="project" value="InterPro"/>
</dbReference>
<keyword evidence="2" id="KW-0285">Flavoprotein</keyword>
<proteinExistence type="predicted"/>
<keyword evidence="4" id="KW-1185">Reference proteome</keyword>
<dbReference type="PANTHER" id="PTHR43747">
    <property type="entry name" value="FAD-BINDING PROTEIN"/>
    <property type="match status" value="1"/>
</dbReference>
<dbReference type="EMBL" id="CP034015">
    <property type="protein sequence ID" value="AZG73264.1"/>
    <property type="molecule type" value="Genomic_DNA"/>
</dbReference>
<dbReference type="GO" id="GO:0000166">
    <property type="term" value="F:nucleotide binding"/>
    <property type="evidence" value="ECO:0007669"/>
    <property type="project" value="UniProtKB-KW"/>
</dbReference>
<dbReference type="InterPro" id="IPR033856">
    <property type="entry name" value="Trp_halogen"/>
</dbReference>
<evidence type="ECO:0000313" key="3">
    <source>
        <dbReference type="EMBL" id="AZG73264.1"/>
    </source>
</evidence>
<reference evidence="4" key="1">
    <citation type="submission" date="2018-11" db="EMBL/GenBank/DDBJ databases">
        <title>Shewanella sp. M2.</title>
        <authorList>
            <person name="Hwang Y.J."/>
            <person name="Hwang C.Y."/>
        </authorList>
    </citation>
    <scope>NUCLEOTIDE SEQUENCE [LARGE SCALE GENOMIC DNA]</scope>
    <source>
        <strain evidence="4">LMG 19866</strain>
    </source>
</reference>
<dbReference type="RefSeq" id="WP_124730821.1">
    <property type="nucleotide sequence ID" value="NZ_CBCSKC010000039.1"/>
</dbReference>
<gene>
    <name evidence="3" type="ORF">EGC82_11095</name>
</gene>
<feature type="active site" evidence="1">
    <location>
        <position position="85"/>
    </location>
</feature>
<dbReference type="Gene3D" id="3.50.50.60">
    <property type="entry name" value="FAD/NAD(P)-binding domain"/>
    <property type="match status" value="1"/>
</dbReference>
<sequence>MQTKAMQVVIVGGGTAGWLTAAIIAAHARQHSPKHESSVCVTLIESPDIPTIGVGEGTWPSMRETLRKIGIKETDFMTQCDASFKQASEFRQWRVAPSVSNDRYLHPFSLPSISGNSLLLSAYTTANNVNLMNSSFCDNFCYQQGLATHSLAPKQITTPQYQFISNYGYHLDAAKFSAMLKQHCCNELGVRFISANVVKVNNHANHDIASVVIDKASDSNDINAVTEVKGDLFIDCSGSKALLIGEHYGIELNSQKHILFNDSALAVQIPYEHADSPIYSSTVSTAQDVGWVWDIGLQSRRGVGFVYASDYLNHASALQRLQGYLRDNSTLNNQQIEQLSVKKLSFTPGYRQTFWHKNCVAIGMAAGFIEPLEASALALIEQSATMVAEKLPLNQTVMPIVAQQFNKRMQQHWQHIISFLKLHYVLSSRDDSEYWIHNRHPSSIPENLSALLLLWQHQPPSHYDIDYANPLFPIASYQYVLYGMQQSANVNRLHNSDPVHTCDSQTSINNIDEITKYLTPLAEHIDINKQKQQRLLSAMPTNRALLTKMAQYGLSPV</sequence>
<feature type="binding site" evidence="2">
    <location>
        <position position="373"/>
    </location>
    <ligand>
        <name>L-tryptophan</name>
        <dbReference type="ChEBI" id="CHEBI:57912"/>
    </ligand>
</feature>
<dbReference type="PANTHER" id="PTHR43747:SF4">
    <property type="entry name" value="FLAVIN-DEPENDENT TRYPTOPHAN HALOGENASE"/>
    <property type="match status" value="1"/>
</dbReference>
<dbReference type="PIRSF" id="PIRSF011396">
    <property type="entry name" value="Trp_halogenase"/>
    <property type="match status" value="1"/>
</dbReference>
<feature type="binding site" evidence="2">
    <location>
        <position position="197"/>
    </location>
    <ligand>
        <name>FAD</name>
        <dbReference type="ChEBI" id="CHEBI:57692"/>
    </ligand>
</feature>
<dbReference type="OrthoDB" id="7178350at2"/>
<accession>A0A3G8LV45</accession>
<dbReference type="InterPro" id="IPR036188">
    <property type="entry name" value="FAD/NAD-bd_sf"/>
</dbReference>